<sequence>MNKYGVKYHPAVKSEDLPRLGSDIKSWIRRTIEEKLTQAPQEYGLTLYRSAGRNWLK</sequence>
<keyword evidence="2" id="KW-1185">Reference proteome</keyword>
<organism evidence="1 2">
    <name type="scientific">Desulfonatronospira thiodismutans ASO3-1</name>
    <dbReference type="NCBI Taxonomy" id="555779"/>
    <lineage>
        <taxon>Bacteria</taxon>
        <taxon>Pseudomonadati</taxon>
        <taxon>Thermodesulfobacteriota</taxon>
        <taxon>Desulfovibrionia</taxon>
        <taxon>Desulfovibrionales</taxon>
        <taxon>Desulfonatronovibrionaceae</taxon>
        <taxon>Desulfonatronospira</taxon>
    </lineage>
</organism>
<comment type="caution">
    <text evidence="1">The sequence shown here is derived from an EMBL/GenBank/DDBJ whole genome shotgun (WGS) entry which is preliminary data.</text>
</comment>
<protein>
    <submittedName>
        <fullName evidence="1">Cytotoxic translational repressor of toxin-antitoxin stability system</fullName>
    </submittedName>
</protein>
<name>D6SR03_9BACT</name>
<accession>D6SR03</accession>
<dbReference type="AlphaFoldDB" id="D6SR03"/>
<dbReference type="EMBL" id="ACJN02000002">
    <property type="protein sequence ID" value="EFI35179.1"/>
    <property type="molecule type" value="Genomic_DNA"/>
</dbReference>
<gene>
    <name evidence="1" type="ORF">Dthio_PD2577</name>
</gene>
<proteinExistence type="predicted"/>
<dbReference type="Proteomes" id="UP000005496">
    <property type="component" value="Unassembled WGS sequence"/>
</dbReference>
<evidence type="ECO:0000313" key="1">
    <source>
        <dbReference type="EMBL" id="EFI35179.1"/>
    </source>
</evidence>
<reference evidence="1" key="1">
    <citation type="submission" date="2010-05" db="EMBL/GenBank/DDBJ databases">
        <title>The draft genome of Desulfonatronospira thiodismutans ASO3-1.</title>
        <authorList>
            <consortium name="US DOE Joint Genome Institute (JGI-PGF)"/>
            <person name="Lucas S."/>
            <person name="Copeland A."/>
            <person name="Lapidus A."/>
            <person name="Cheng J.-F."/>
            <person name="Bruce D."/>
            <person name="Goodwin L."/>
            <person name="Pitluck S."/>
            <person name="Chertkov O."/>
            <person name="Brettin T."/>
            <person name="Detter J.C."/>
            <person name="Han C."/>
            <person name="Land M.L."/>
            <person name="Hauser L."/>
            <person name="Kyrpides N."/>
            <person name="Mikhailova N."/>
            <person name="Muyzer G."/>
            <person name="Woyke T."/>
        </authorList>
    </citation>
    <scope>NUCLEOTIDE SEQUENCE [LARGE SCALE GENOMIC DNA]</scope>
    <source>
        <strain evidence="1">ASO3-1</strain>
    </source>
</reference>
<evidence type="ECO:0000313" key="2">
    <source>
        <dbReference type="Proteomes" id="UP000005496"/>
    </source>
</evidence>